<dbReference type="InterPro" id="IPR008397">
    <property type="entry name" value="Alginate_lyase_dom"/>
</dbReference>
<dbReference type="Pfam" id="PF05426">
    <property type="entry name" value="Alginate_lyase"/>
    <property type="match status" value="1"/>
</dbReference>
<dbReference type="InterPro" id="IPR008929">
    <property type="entry name" value="Chondroitin_lyas"/>
</dbReference>
<proteinExistence type="predicted"/>
<keyword evidence="2" id="KW-0456">Lyase</keyword>
<dbReference type="Gene3D" id="2.80.10.50">
    <property type="match status" value="1"/>
</dbReference>
<evidence type="ECO:0000313" key="5">
    <source>
        <dbReference type="EMBL" id="MBB6129539.1"/>
    </source>
</evidence>
<feature type="domain" description="Alginate lyase" evidence="4">
    <location>
        <begin position="103"/>
        <end position="315"/>
    </location>
</feature>
<dbReference type="SUPFAM" id="SSF48230">
    <property type="entry name" value="Chondroitin AC/alginate lyase"/>
    <property type="match status" value="1"/>
</dbReference>
<evidence type="ECO:0000313" key="6">
    <source>
        <dbReference type="Proteomes" id="UP000548326"/>
    </source>
</evidence>
<feature type="signal peptide" evidence="3">
    <location>
        <begin position="1"/>
        <end position="21"/>
    </location>
</feature>
<dbReference type="EMBL" id="JACHCA010000010">
    <property type="protein sequence ID" value="MBB6129539.1"/>
    <property type="molecule type" value="Genomic_DNA"/>
</dbReference>
<reference evidence="5 6" key="1">
    <citation type="submission" date="2020-08" db="EMBL/GenBank/DDBJ databases">
        <title>Genomic Encyclopedia of Type Strains, Phase IV (KMG-V): Genome sequencing to study the core and pangenomes of soil and plant-associated prokaryotes.</title>
        <authorList>
            <person name="Whitman W."/>
        </authorList>
    </citation>
    <scope>NUCLEOTIDE SEQUENCE [LARGE SCALE GENOMIC DNA]</scope>
    <source>
        <strain evidence="5 6">MP601</strain>
    </source>
</reference>
<protein>
    <recommendedName>
        <fullName evidence="4">Alginate lyase domain-containing protein</fullName>
    </recommendedName>
</protein>
<dbReference type="AlphaFoldDB" id="A0A841JEF6"/>
<accession>A0A841JEF6</accession>
<dbReference type="SUPFAM" id="SSF50405">
    <property type="entry name" value="Actin-crosslinking proteins"/>
    <property type="match status" value="1"/>
</dbReference>
<dbReference type="CDD" id="cd23342">
    <property type="entry name" value="beta-trefoil_FSCN_ZgPorA-like"/>
    <property type="match status" value="1"/>
</dbReference>
<dbReference type="GO" id="GO:0042597">
    <property type="term" value="C:periplasmic space"/>
    <property type="evidence" value="ECO:0007669"/>
    <property type="project" value="InterPro"/>
</dbReference>
<evidence type="ECO:0000256" key="2">
    <source>
        <dbReference type="ARBA" id="ARBA00023239"/>
    </source>
</evidence>
<dbReference type="GO" id="GO:0016829">
    <property type="term" value="F:lyase activity"/>
    <property type="evidence" value="ECO:0007669"/>
    <property type="project" value="UniProtKB-KW"/>
</dbReference>
<gene>
    <name evidence="5" type="ORF">HDF22_003670</name>
</gene>
<dbReference type="RefSeq" id="WP_183588608.1">
    <property type="nucleotide sequence ID" value="NZ_JACHCA010000010.1"/>
</dbReference>
<sequence>MKKKISYWLAFACLFALCAFLCQCKKSAVKGSASDAASQTTPRAVTTFIHPGVINTQANLDLIASQVNSGDATRTAAYQKVLDFISNNALPTQFYATVYVGSNGHTSPSKSQIRKDAELAYALALRFAKTADITYANQCIAILNGWSYTFQNYAPIDASDNPNQPALEASWTTPSFVAAAEIIRYYKPNGVSANWSTTDINKFNDYLNNVKNNYINNVPAYNNNWNVSAGYAKMAIGVFLNSASVFQAGEDAINAVMPQVIQSNGTMPELCDRQDCVHYQYSLTGLTYAAEIANMQGDGSLYTALSSRISAGYDFERSAYNQSTGCNYCSTSSPIFPGVEVAYYHYGTANMLSLRNQQAPLGVPNDNTFLGFTSYTHFNVGGSTTPPTGSNPPIGSVISLKGFNNAYVSGENGTQAMTCTRTTAGDTEHFTVIDAGGGKISLRSKAKFVSSENGTMAITCNRATAGDWEKFDWITTSDGKVTLRGNNGLFISSENGTQAMTCNRATASGWESFTVGN</sequence>
<dbReference type="InterPro" id="IPR008999">
    <property type="entry name" value="Actin-crosslinking"/>
</dbReference>
<evidence type="ECO:0000259" key="4">
    <source>
        <dbReference type="Pfam" id="PF05426"/>
    </source>
</evidence>
<keyword evidence="1 3" id="KW-0732">Signal</keyword>
<evidence type="ECO:0000256" key="3">
    <source>
        <dbReference type="SAM" id="SignalP"/>
    </source>
</evidence>
<dbReference type="Gene3D" id="1.50.10.100">
    <property type="entry name" value="Chondroitin AC/alginate lyase"/>
    <property type="match status" value="1"/>
</dbReference>
<comment type="caution">
    <text evidence="5">The sequence shown here is derived from an EMBL/GenBank/DDBJ whole genome shotgun (WGS) entry which is preliminary data.</text>
</comment>
<feature type="chain" id="PRO_5032874400" description="Alginate lyase domain-containing protein" evidence="3">
    <location>
        <begin position="22"/>
        <end position="517"/>
    </location>
</feature>
<dbReference type="Proteomes" id="UP000548326">
    <property type="component" value="Unassembled WGS sequence"/>
</dbReference>
<name>A0A841JEF6_9SPHI</name>
<organism evidence="5 6">
    <name type="scientific">Mucilaginibacter lappiensis</name>
    <dbReference type="NCBI Taxonomy" id="354630"/>
    <lineage>
        <taxon>Bacteria</taxon>
        <taxon>Pseudomonadati</taxon>
        <taxon>Bacteroidota</taxon>
        <taxon>Sphingobacteriia</taxon>
        <taxon>Sphingobacteriales</taxon>
        <taxon>Sphingobacteriaceae</taxon>
        <taxon>Mucilaginibacter</taxon>
    </lineage>
</organism>
<evidence type="ECO:0000256" key="1">
    <source>
        <dbReference type="ARBA" id="ARBA00022729"/>
    </source>
</evidence>